<dbReference type="EMBL" id="FLUP01000001">
    <property type="protein sequence ID" value="SBW06903.1"/>
    <property type="molecule type" value="Genomic_DNA"/>
</dbReference>
<reference evidence="1" key="1">
    <citation type="submission" date="2016-04" db="EMBL/GenBank/DDBJ databases">
        <authorList>
            <person name="Evans L.H."/>
            <person name="Alamgir A."/>
            <person name="Owens N."/>
            <person name="Weber N.D."/>
            <person name="Virtaneva K."/>
            <person name="Barbian K."/>
            <person name="Babar A."/>
            <person name="Rosenke K."/>
        </authorList>
    </citation>
    <scope>NUCLEOTIDE SEQUENCE</scope>
    <source>
        <strain evidence="1">92-2</strain>
    </source>
</reference>
<evidence type="ECO:0000313" key="1">
    <source>
        <dbReference type="EMBL" id="SBW06903.1"/>
    </source>
</evidence>
<gene>
    <name evidence="1" type="ORF">KM92DES2_12256</name>
</gene>
<proteinExistence type="predicted"/>
<name>A0A212K5B3_9BACT</name>
<accession>A0A212K5B3</accession>
<organism evidence="1">
    <name type="scientific">uncultured Desulfovibrio sp</name>
    <dbReference type="NCBI Taxonomy" id="167968"/>
    <lineage>
        <taxon>Bacteria</taxon>
        <taxon>Pseudomonadati</taxon>
        <taxon>Thermodesulfobacteriota</taxon>
        <taxon>Desulfovibrionia</taxon>
        <taxon>Desulfovibrionales</taxon>
        <taxon>Desulfovibrionaceae</taxon>
        <taxon>Desulfovibrio</taxon>
        <taxon>environmental samples</taxon>
    </lineage>
</organism>
<protein>
    <submittedName>
        <fullName evidence="1">Uncharacterized protein</fullName>
    </submittedName>
</protein>
<dbReference type="AlphaFoldDB" id="A0A212K5B3"/>
<sequence length="84" mass="9412">MNRKGWPCLKAKPGRGLQVNCRAGTPNGSRPGYRHFNVLIFKQERLQMLTKNDYGCNVPFSTSMHTRRASFIAGCKPLSGVAWT</sequence>